<evidence type="ECO:0000313" key="1">
    <source>
        <dbReference type="EMBL" id="MCK7615762.1"/>
    </source>
</evidence>
<gene>
    <name evidence="1" type="ORF">M0H32_26705</name>
</gene>
<keyword evidence="1" id="KW-0969">Cilium</keyword>
<dbReference type="Proteomes" id="UP001431221">
    <property type="component" value="Unassembled WGS sequence"/>
</dbReference>
<reference evidence="1" key="1">
    <citation type="submission" date="2022-04" db="EMBL/GenBank/DDBJ databases">
        <title>Roseibium sp. CAU 1639 isolated from mud.</title>
        <authorList>
            <person name="Kim W."/>
        </authorList>
    </citation>
    <scope>NUCLEOTIDE SEQUENCE</scope>
    <source>
        <strain evidence="1">CAU 1639</strain>
    </source>
</reference>
<accession>A0ABT0H375</accession>
<evidence type="ECO:0000313" key="2">
    <source>
        <dbReference type="Proteomes" id="UP001431221"/>
    </source>
</evidence>
<dbReference type="EMBL" id="JALNMJ010000031">
    <property type="protein sequence ID" value="MCK7615762.1"/>
    <property type="molecule type" value="Genomic_DNA"/>
</dbReference>
<organism evidence="1 2">
    <name type="scientific">Roseibium sediminicola</name>
    <dbReference type="NCBI Taxonomy" id="2933272"/>
    <lineage>
        <taxon>Bacteria</taxon>
        <taxon>Pseudomonadati</taxon>
        <taxon>Pseudomonadota</taxon>
        <taxon>Alphaproteobacteria</taxon>
        <taxon>Hyphomicrobiales</taxon>
        <taxon>Stappiaceae</taxon>
        <taxon>Roseibium</taxon>
    </lineage>
</organism>
<sequence>MAKIGNYVQRDTYSRFRSQRKPSWSDYNKAWTKRRQSAAKRLDKINALAYTMQSVTLQSSQLNTLFVLKNQGRLGHYGNQTAAQARINLVV</sequence>
<dbReference type="RefSeq" id="WP_248159563.1">
    <property type="nucleotide sequence ID" value="NZ_JALNMJ010000031.1"/>
</dbReference>
<keyword evidence="1" id="KW-0966">Cell projection</keyword>
<keyword evidence="2" id="KW-1185">Reference proteome</keyword>
<protein>
    <submittedName>
        <fullName evidence="1">Flagellar biosynthesis protein</fullName>
    </submittedName>
</protein>
<proteinExistence type="predicted"/>
<name>A0ABT0H375_9HYPH</name>
<comment type="caution">
    <text evidence="1">The sequence shown here is derived from an EMBL/GenBank/DDBJ whole genome shotgun (WGS) entry which is preliminary data.</text>
</comment>
<keyword evidence="1" id="KW-0282">Flagellum</keyword>